<dbReference type="RefSeq" id="WP_231419130.1">
    <property type="nucleotide sequence ID" value="NZ_CP126446.1"/>
</dbReference>
<dbReference type="PROSITE" id="PS51534">
    <property type="entry name" value="SEFIR"/>
    <property type="match status" value="1"/>
</dbReference>
<name>A0ABY8V1L5_9BACI</name>
<keyword evidence="4" id="KW-1185">Reference proteome</keyword>
<evidence type="ECO:0000259" key="1">
    <source>
        <dbReference type="PROSITE" id="PS50104"/>
    </source>
</evidence>
<dbReference type="Proteomes" id="UP001236652">
    <property type="component" value="Chromosome"/>
</dbReference>
<dbReference type="InterPro" id="IPR000157">
    <property type="entry name" value="TIR_dom"/>
</dbReference>
<protein>
    <submittedName>
        <fullName evidence="3">Toll/interleukin-1 receptor domain-containing protein</fullName>
    </submittedName>
</protein>
<sequence length="325" mass="37917">MTEDIKKVFVSYSWDDSEHRQWVMDLVRNLRRNGVDATFDQFETQSGTVHLQEMMINSMKENDKVIIVLTQDYAERAESMQGGVGFETRLSLHELQDNPHKFIFLLRGGNFEESIPYHLKGYYVITFTDVEMYEEKFKELLHRIENVPLYEVNPIGPKPNLSPQKAIMEASKGGSDNRFTGSDFQLNREVTDLDKEKFLANSYTEMKDLFTELFAHIRSQNSGFDYNLENFGDKKHIFKLYDRGSYQTGIKMWLGGGFMKGINLYYGVHLDPSSDNAYNETLQCEEIDGVLYLKMTMNTFGDIEKGNPKALVEEIWQNHLYHYFK</sequence>
<dbReference type="InterPro" id="IPR013568">
    <property type="entry name" value="SEFIR_dom"/>
</dbReference>
<dbReference type="EMBL" id="CP126446">
    <property type="protein sequence ID" value="WIF98499.1"/>
    <property type="molecule type" value="Genomic_DNA"/>
</dbReference>
<dbReference type="Pfam" id="PF13676">
    <property type="entry name" value="TIR_2"/>
    <property type="match status" value="1"/>
</dbReference>
<gene>
    <name evidence="3" type="ORF">QNI29_02185</name>
</gene>
<feature type="domain" description="TIR" evidence="1">
    <location>
        <begin position="4"/>
        <end position="171"/>
    </location>
</feature>
<proteinExistence type="predicted"/>
<evidence type="ECO:0000313" key="3">
    <source>
        <dbReference type="EMBL" id="WIF98499.1"/>
    </source>
</evidence>
<dbReference type="SUPFAM" id="SSF52200">
    <property type="entry name" value="Toll/Interleukin receptor TIR domain"/>
    <property type="match status" value="1"/>
</dbReference>
<accession>A0ABY8V1L5</accession>
<evidence type="ECO:0000313" key="4">
    <source>
        <dbReference type="Proteomes" id="UP001236652"/>
    </source>
</evidence>
<evidence type="ECO:0000259" key="2">
    <source>
        <dbReference type="PROSITE" id="PS51534"/>
    </source>
</evidence>
<feature type="domain" description="SEFIR" evidence="2">
    <location>
        <begin position="5"/>
        <end position="136"/>
    </location>
</feature>
<reference evidence="3 4" key="1">
    <citation type="submission" date="2023-05" db="EMBL/GenBank/DDBJ databases">
        <title>Comparative genomics reveals the evidence of polycyclic aromatic hydrocarbons degradation in moderately halophilic genus Pontibacillus.</title>
        <authorList>
            <person name="Yang H."/>
            <person name="Qian Z."/>
        </authorList>
    </citation>
    <scope>NUCLEOTIDE SEQUENCE [LARGE SCALE GENOMIC DNA]</scope>
    <source>
        <strain evidence="4">HN14</strain>
    </source>
</reference>
<organism evidence="3 4">
    <name type="scientific">Pontibacillus chungwhensis</name>
    <dbReference type="NCBI Taxonomy" id="265426"/>
    <lineage>
        <taxon>Bacteria</taxon>
        <taxon>Bacillati</taxon>
        <taxon>Bacillota</taxon>
        <taxon>Bacilli</taxon>
        <taxon>Bacillales</taxon>
        <taxon>Bacillaceae</taxon>
        <taxon>Pontibacillus</taxon>
    </lineage>
</organism>
<dbReference type="Gene3D" id="3.40.50.10140">
    <property type="entry name" value="Toll/interleukin-1 receptor homology (TIR) domain"/>
    <property type="match status" value="1"/>
</dbReference>
<dbReference type="PROSITE" id="PS50104">
    <property type="entry name" value="TIR"/>
    <property type="match status" value="1"/>
</dbReference>
<dbReference type="InterPro" id="IPR035897">
    <property type="entry name" value="Toll_tir_struct_dom_sf"/>
</dbReference>
<keyword evidence="3" id="KW-0675">Receptor</keyword>